<dbReference type="InterPro" id="IPR009057">
    <property type="entry name" value="Homeodomain-like_sf"/>
</dbReference>
<evidence type="ECO:0000259" key="4">
    <source>
        <dbReference type="PROSITE" id="PS01124"/>
    </source>
</evidence>
<dbReference type="AlphaFoldDB" id="A0A2W5SWD9"/>
<dbReference type="PROSITE" id="PS01124">
    <property type="entry name" value="HTH_ARAC_FAMILY_2"/>
    <property type="match status" value="1"/>
</dbReference>
<proteinExistence type="predicted"/>
<keyword evidence="1" id="KW-0805">Transcription regulation</keyword>
<dbReference type="GO" id="GO:0000976">
    <property type="term" value="F:transcription cis-regulatory region binding"/>
    <property type="evidence" value="ECO:0007669"/>
    <property type="project" value="TreeGrafter"/>
</dbReference>
<gene>
    <name evidence="5" type="ORF">DI549_21205</name>
</gene>
<keyword evidence="3" id="KW-0804">Transcription</keyword>
<evidence type="ECO:0000256" key="3">
    <source>
        <dbReference type="ARBA" id="ARBA00023163"/>
    </source>
</evidence>
<dbReference type="SMART" id="SM00342">
    <property type="entry name" value="HTH_ARAC"/>
    <property type="match status" value="1"/>
</dbReference>
<dbReference type="EMBL" id="QFQD01000104">
    <property type="protein sequence ID" value="PZQ79070.1"/>
    <property type="molecule type" value="Genomic_DNA"/>
</dbReference>
<evidence type="ECO:0000256" key="2">
    <source>
        <dbReference type="ARBA" id="ARBA00023125"/>
    </source>
</evidence>
<dbReference type="Proteomes" id="UP000248887">
    <property type="component" value="Unassembled WGS sequence"/>
</dbReference>
<comment type="caution">
    <text evidence="5">The sequence shown here is derived from an EMBL/GenBank/DDBJ whole genome shotgun (WGS) entry which is preliminary data.</text>
</comment>
<dbReference type="SUPFAM" id="SSF46689">
    <property type="entry name" value="Homeodomain-like"/>
    <property type="match status" value="1"/>
</dbReference>
<evidence type="ECO:0000256" key="1">
    <source>
        <dbReference type="ARBA" id="ARBA00023015"/>
    </source>
</evidence>
<protein>
    <recommendedName>
        <fullName evidence="4">HTH araC/xylS-type domain-containing protein</fullName>
    </recommendedName>
</protein>
<dbReference type="GO" id="GO:0003700">
    <property type="term" value="F:DNA-binding transcription factor activity"/>
    <property type="evidence" value="ECO:0007669"/>
    <property type="project" value="InterPro"/>
</dbReference>
<dbReference type="InterPro" id="IPR018060">
    <property type="entry name" value="HTH_AraC"/>
</dbReference>
<feature type="domain" description="HTH araC/xylS-type" evidence="4">
    <location>
        <begin position="232"/>
        <end position="330"/>
    </location>
</feature>
<dbReference type="PANTHER" id="PTHR47894:SF4">
    <property type="entry name" value="HTH-TYPE TRANSCRIPTIONAL REGULATOR GADX"/>
    <property type="match status" value="1"/>
</dbReference>
<organism evidence="5 6">
    <name type="scientific">Ancylobacter novellus</name>
    <name type="common">Thiobacillus novellus</name>
    <dbReference type="NCBI Taxonomy" id="921"/>
    <lineage>
        <taxon>Bacteria</taxon>
        <taxon>Pseudomonadati</taxon>
        <taxon>Pseudomonadota</taxon>
        <taxon>Alphaproteobacteria</taxon>
        <taxon>Hyphomicrobiales</taxon>
        <taxon>Xanthobacteraceae</taxon>
        <taxon>Ancylobacter</taxon>
    </lineage>
</organism>
<name>A0A2W5SWD9_ANCNO</name>
<dbReference type="Pfam" id="PF12625">
    <property type="entry name" value="Arabinose_bd"/>
    <property type="match status" value="1"/>
</dbReference>
<dbReference type="InterPro" id="IPR032687">
    <property type="entry name" value="AraC-type_N"/>
</dbReference>
<evidence type="ECO:0000313" key="5">
    <source>
        <dbReference type="EMBL" id="PZQ79070.1"/>
    </source>
</evidence>
<dbReference type="Gene3D" id="1.10.10.60">
    <property type="entry name" value="Homeodomain-like"/>
    <property type="match status" value="1"/>
</dbReference>
<reference evidence="5 6" key="1">
    <citation type="submission" date="2017-08" db="EMBL/GenBank/DDBJ databases">
        <title>Infants hospitalized years apart are colonized by the same room-sourced microbial strains.</title>
        <authorList>
            <person name="Brooks B."/>
            <person name="Olm M.R."/>
            <person name="Firek B.A."/>
            <person name="Baker R."/>
            <person name="Thomas B.C."/>
            <person name="Morowitz M.J."/>
            <person name="Banfield J.F."/>
        </authorList>
    </citation>
    <scope>NUCLEOTIDE SEQUENCE [LARGE SCALE GENOMIC DNA]</scope>
    <source>
        <strain evidence="5">S2_005_001_R2_27</strain>
    </source>
</reference>
<sequence>MNNVPSQRVGPLAALPGLLEEFGVSLDEAFAGSGIAPAELAPDARFGYPTLAALLERSAVLARCPHLGLLVGARNDHRALGLIGEMMASAPTLGDAFRDYVDLQIGYSRGAVVYLQNAGDHILVGYGLYANAGTGRQVHDLVMALGCNMVRSLTGGRASPIQVLADVGPPVSLAPYRSVLKTTALFDQDHTAIVIAARDMALALPGANPAQRIKLRTEIQQAMRGDMNDIAAQVRHILRPRLMSGEADRYAVARELGLSPRTLARHLARTGTSFETIKDEVRFAIACELLARTRLPIGRIAEALAYSGNSTFDHAFTRWAGMAPSQWRAEGRRGRVELVLGE</sequence>
<keyword evidence="2" id="KW-0238">DNA-binding</keyword>
<evidence type="ECO:0000313" key="6">
    <source>
        <dbReference type="Proteomes" id="UP000248887"/>
    </source>
</evidence>
<accession>A0A2W5SWD9</accession>
<dbReference type="PANTHER" id="PTHR47894">
    <property type="entry name" value="HTH-TYPE TRANSCRIPTIONAL REGULATOR GADX"/>
    <property type="match status" value="1"/>
</dbReference>
<dbReference type="GO" id="GO:0005829">
    <property type="term" value="C:cytosol"/>
    <property type="evidence" value="ECO:0007669"/>
    <property type="project" value="TreeGrafter"/>
</dbReference>
<dbReference type="Pfam" id="PF12833">
    <property type="entry name" value="HTH_18"/>
    <property type="match status" value="1"/>
</dbReference>